<name>A0ABP4V144_9ACTN</name>
<organism evidence="1 2">
    <name type="scientific">Kribbella yunnanensis</name>
    <dbReference type="NCBI Taxonomy" id="190194"/>
    <lineage>
        <taxon>Bacteria</taxon>
        <taxon>Bacillati</taxon>
        <taxon>Actinomycetota</taxon>
        <taxon>Actinomycetes</taxon>
        <taxon>Propionibacteriales</taxon>
        <taxon>Kribbellaceae</taxon>
        <taxon>Kribbella</taxon>
    </lineage>
</organism>
<proteinExistence type="predicted"/>
<evidence type="ECO:0000313" key="1">
    <source>
        <dbReference type="EMBL" id="GAA1713217.1"/>
    </source>
</evidence>
<gene>
    <name evidence="1" type="ORF">GCM10009745_71850</name>
</gene>
<dbReference type="RefSeq" id="WP_344162518.1">
    <property type="nucleotide sequence ID" value="NZ_BAAANF010000023.1"/>
</dbReference>
<dbReference type="SUPFAM" id="SSF54427">
    <property type="entry name" value="NTF2-like"/>
    <property type="match status" value="1"/>
</dbReference>
<evidence type="ECO:0000313" key="2">
    <source>
        <dbReference type="Proteomes" id="UP001500280"/>
    </source>
</evidence>
<keyword evidence="2" id="KW-1185">Reference proteome</keyword>
<sequence length="131" mass="14224">MSGVSAGAIAMGIENIRLAYHYCDVGDLEGYASLLEADVEVDADGLLRGRGRDQVVDRVAALEAGAVQHHPNYVIPCDNRVIVLGSVSTKDSPATHDIVDVFTLSGHALIVRQRRYVLTHNSGIDREELER</sequence>
<protein>
    <submittedName>
        <fullName evidence="1">Nuclear transport factor 2 family protein</fullName>
    </submittedName>
</protein>
<comment type="caution">
    <text evidence="1">The sequence shown here is derived from an EMBL/GenBank/DDBJ whole genome shotgun (WGS) entry which is preliminary data.</text>
</comment>
<dbReference type="Proteomes" id="UP001500280">
    <property type="component" value="Unassembled WGS sequence"/>
</dbReference>
<dbReference type="InterPro" id="IPR032710">
    <property type="entry name" value="NTF2-like_dom_sf"/>
</dbReference>
<dbReference type="Gene3D" id="3.10.450.50">
    <property type="match status" value="1"/>
</dbReference>
<dbReference type="EMBL" id="BAAANF010000023">
    <property type="protein sequence ID" value="GAA1713217.1"/>
    <property type="molecule type" value="Genomic_DNA"/>
</dbReference>
<accession>A0ABP4V144</accession>
<reference evidence="2" key="1">
    <citation type="journal article" date="2019" name="Int. J. Syst. Evol. Microbiol.">
        <title>The Global Catalogue of Microorganisms (GCM) 10K type strain sequencing project: providing services to taxonomists for standard genome sequencing and annotation.</title>
        <authorList>
            <consortium name="The Broad Institute Genomics Platform"/>
            <consortium name="The Broad Institute Genome Sequencing Center for Infectious Disease"/>
            <person name="Wu L."/>
            <person name="Ma J."/>
        </authorList>
    </citation>
    <scope>NUCLEOTIDE SEQUENCE [LARGE SCALE GENOMIC DNA]</scope>
    <source>
        <strain evidence="2">JCM 14307</strain>
    </source>
</reference>